<evidence type="ECO:0000256" key="1">
    <source>
        <dbReference type="SAM" id="MobiDB-lite"/>
    </source>
</evidence>
<feature type="compositionally biased region" description="Polar residues" evidence="1">
    <location>
        <begin position="27"/>
        <end position="42"/>
    </location>
</feature>
<feature type="compositionally biased region" description="Low complexity" evidence="1">
    <location>
        <begin position="145"/>
        <end position="154"/>
    </location>
</feature>
<feature type="compositionally biased region" description="Polar residues" evidence="1">
    <location>
        <begin position="175"/>
        <end position="186"/>
    </location>
</feature>
<evidence type="ECO:0000313" key="3">
    <source>
        <dbReference type="Proteomes" id="UP001153555"/>
    </source>
</evidence>
<feature type="compositionally biased region" description="Polar residues" evidence="1">
    <location>
        <begin position="133"/>
        <end position="144"/>
    </location>
</feature>
<organism evidence="2 3">
    <name type="scientific">Striga hermonthica</name>
    <name type="common">Purple witchweed</name>
    <name type="synonym">Buchnera hermonthica</name>
    <dbReference type="NCBI Taxonomy" id="68872"/>
    <lineage>
        <taxon>Eukaryota</taxon>
        <taxon>Viridiplantae</taxon>
        <taxon>Streptophyta</taxon>
        <taxon>Embryophyta</taxon>
        <taxon>Tracheophyta</taxon>
        <taxon>Spermatophyta</taxon>
        <taxon>Magnoliopsida</taxon>
        <taxon>eudicotyledons</taxon>
        <taxon>Gunneridae</taxon>
        <taxon>Pentapetalae</taxon>
        <taxon>asterids</taxon>
        <taxon>lamiids</taxon>
        <taxon>Lamiales</taxon>
        <taxon>Orobanchaceae</taxon>
        <taxon>Buchnereae</taxon>
        <taxon>Striga</taxon>
    </lineage>
</organism>
<dbReference type="AlphaFoldDB" id="A0A9N7RDS8"/>
<sequence length="205" mass="21993">SPSSTSNPTKIPASRRRPVTRPAGSFHSPQHRANSASSSPQSELAAPSFSHRSAALTPASSRTSRRSQLRRPPSQLRRPPQPSFGCSASARANQAHHPRARSSATSSRRRSRPTLPRARLEAPSPVAPIPGDATTSSPPTAQPCSSGDSSSRSSHLCPRPTSPSRPQPGSRPYNLRTSTFEPDNSKFTASHQLFLAISRHRTRGC</sequence>
<gene>
    <name evidence="2" type="ORF">SHERM_21726</name>
</gene>
<dbReference type="EMBL" id="CACSLK010024951">
    <property type="protein sequence ID" value="CAA0824855.1"/>
    <property type="molecule type" value="Genomic_DNA"/>
</dbReference>
<dbReference type="Proteomes" id="UP001153555">
    <property type="component" value="Unassembled WGS sequence"/>
</dbReference>
<keyword evidence="3" id="KW-1185">Reference proteome</keyword>
<name>A0A9N7RDS8_STRHE</name>
<proteinExistence type="predicted"/>
<feature type="non-terminal residue" evidence="2">
    <location>
        <position position="1"/>
    </location>
</feature>
<protein>
    <submittedName>
        <fullName evidence="2">Uncharacterized protein</fullName>
    </submittedName>
</protein>
<accession>A0A9N7RDS8</accession>
<feature type="region of interest" description="Disordered" evidence="1">
    <location>
        <begin position="1"/>
        <end position="186"/>
    </location>
</feature>
<comment type="caution">
    <text evidence="2">The sequence shown here is derived from an EMBL/GenBank/DDBJ whole genome shotgun (WGS) entry which is preliminary data.</text>
</comment>
<feature type="non-terminal residue" evidence="2">
    <location>
        <position position="205"/>
    </location>
</feature>
<evidence type="ECO:0000313" key="2">
    <source>
        <dbReference type="EMBL" id="CAA0824855.1"/>
    </source>
</evidence>
<reference evidence="2" key="1">
    <citation type="submission" date="2019-12" db="EMBL/GenBank/DDBJ databases">
        <authorList>
            <person name="Scholes J."/>
        </authorList>
    </citation>
    <scope>NUCLEOTIDE SEQUENCE</scope>
</reference>